<evidence type="ECO:0000256" key="1">
    <source>
        <dbReference type="ARBA" id="ARBA00004141"/>
    </source>
</evidence>
<organism evidence="6 7">
    <name type="scientific">Bifidobacterium subtile</name>
    <dbReference type="NCBI Taxonomy" id="77635"/>
    <lineage>
        <taxon>Bacteria</taxon>
        <taxon>Bacillati</taxon>
        <taxon>Actinomycetota</taxon>
        <taxon>Actinomycetes</taxon>
        <taxon>Bifidobacteriales</taxon>
        <taxon>Bifidobacteriaceae</taxon>
        <taxon>Bifidobacterium</taxon>
    </lineage>
</organism>
<dbReference type="Proteomes" id="UP000029055">
    <property type="component" value="Unassembled WGS sequence"/>
</dbReference>
<feature type="transmembrane region" description="Helical" evidence="5">
    <location>
        <begin position="42"/>
        <end position="58"/>
    </location>
</feature>
<dbReference type="eggNOG" id="COG0619">
    <property type="taxonomic scope" value="Bacteria"/>
</dbReference>
<feature type="transmembrane region" description="Helical" evidence="5">
    <location>
        <begin position="223"/>
        <end position="244"/>
    </location>
</feature>
<dbReference type="PANTHER" id="PTHR33514">
    <property type="entry name" value="PROTEIN ABCI12, CHLOROPLASTIC"/>
    <property type="match status" value="1"/>
</dbReference>
<evidence type="ECO:0000313" key="6">
    <source>
        <dbReference type="EMBL" id="KFJ04951.1"/>
    </source>
</evidence>
<comment type="subcellular location">
    <subcellularLocation>
        <location evidence="1">Membrane</location>
        <topology evidence="1">Multi-pass membrane protein</topology>
    </subcellularLocation>
</comment>
<dbReference type="AlphaFoldDB" id="A0A087EB00"/>
<evidence type="ECO:0000256" key="3">
    <source>
        <dbReference type="ARBA" id="ARBA00022989"/>
    </source>
</evidence>
<dbReference type="InterPro" id="IPR003339">
    <property type="entry name" value="ABC/ECF_trnsptr_transmembrane"/>
</dbReference>
<accession>A0A087EB00</accession>
<comment type="caution">
    <text evidence="6">The sequence shown here is derived from an EMBL/GenBank/DDBJ whole genome shotgun (WGS) entry which is preliminary data.</text>
</comment>
<dbReference type="OrthoDB" id="3251998at2"/>
<dbReference type="GO" id="GO:0005886">
    <property type="term" value="C:plasma membrane"/>
    <property type="evidence" value="ECO:0007669"/>
    <property type="project" value="UniProtKB-ARBA"/>
</dbReference>
<feature type="transmembrane region" description="Helical" evidence="5">
    <location>
        <begin position="65"/>
        <end position="86"/>
    </location>
</feature>
<keyword evidence="3 5" id="KW-1133">Transmembrane helix</keyword>
<dbReference type="RefSeq" id="WP_024463686.1">
    <property type="nucleotide sequence ID" value="NZ_CP062939.1"/>
</dbReference>
<sequence>MDIGSEEYRGWLRFDPRTKLFYVLTVGCFCLTLLGADAYWILVVRCMLAISPFLLLLANGRVRGAVFSLIAIVGCFLVASFVLPYAGGFIGWMLYASTGIVTQLLPSAMTAYWLLSTTTASELIAALQRMHVPQSVTISLAVMFRFFPTAVAEQRSINDAMIMRGVRFGGGKMSEILEYRVMPLMTNSVRIADELSQVALTRGLGAGKRRTSIARIGFRFSDALVWLLCLGCFAVWALTSLGVLA</sequence>
<proteinExistence type="predicted"/>
<name>A0A087EB00_9BIFI</name>
<evidence type="ECO:0000256" key="5">
    <source>
        <dbReference type="SAM" id="Phobius"/>
    </source>
</evidence>
<evidence type="ECO:0000313" key="7">
    <source>
        <dbReference type="Proteomes" id="UP000029055"/>
    </source>
</evidence>
<keyword evidence="2 5" id="KW-0812">Transmembrane</keyword>
<evidence type="ECO:0000256" key="2">
    <source>
        <dbReference type="ARBA" id="ARBA00022692"/>
    </source>
</evidence>
<keyword evidence="7" id="KW-1185">Reference proteome</keyword>
<feature type="transmembrane region" description="Helical" evidence="5">
    <location>
        <begin position="20"/>
        <end position="36"/>
    </location>
</feature>
<protein>
    <submittedName>
        <fullName evidence="6">Membrane protein</fullName>
    </submittedName>
</protein>
<reference evidence="6 7" key="1">
    <citation type="submission" date="2014-03" db="EMBL/GenBank/DDBJ databases">
        <title>Genomics of Bifidobacteria.</title>
        <authorList>
            <person name="Ventura M."/>
            <person name="Milani C."/>
            <person name="Lugli G.A."/>
        </authorList>
    </citation>
    <scope>NUCLEOTIDE SEQUENCE [LARGE SCALE GENOMIC DNA]</scope>
    <source>
        <strain evidence="6 7">LMG 11597</strain>
    </source>
</reference>
<dbReference type="PANTHER" id="PTHR33514:SF13">
    <property type="entry name" value="PROTEIN ABCI12, CHLOROPLASTIC"/>
    <property type="match status" value="1"/>
</dbReference>
<keyword evidence="4 5" id="KW-0472">Membrane</keyword>
<dbReference type="STRING" id="77635.BISU_1477"/>
<gene>
    <name evidence="6" type="ORF">BISU_1477</name>
</gene>
<dbReference type="Pfam" id="PF02361">
    <property type="entry name" value="CbiQ"/>
    <property type="match status" value="1"/>
</dbReference>
<dbReference type="EMBL" id="JGZR01000002">
    <property type="protein sequence ID" value="KFJ04951.1"/>
    <property type="molecule type" value="Genomic_DNA"/>
</dbReference>
<feature type="transmembrane region" description="Helical" evidence="5">
    <location>
        <begin position="92"/>
        <end position="115"/>
    </location>
</feature>
<evidence type="ECO:0000256" key="4">
    <source>
        <dbReference type="ARBA" id="ARBA00023136"/>
    </source>
</evidence>
<dbReference type="CDD" id="cd16914">
    <property type="entry name" value="EcfT"/>
    <property type="match status" value="1"/>
</dbReference>